<sequence length="666" mass="76356">MSWMQKLYDTYEKAVRLDDKPMPISHTIQNAHINIIIDGEGNFKRAEVLEKTQIILPATENSASRSSGESPHPLADKIQYVAKDYPDYNGKKSTYFKGYLQNLTQWCDSQYSNNKIHAIKKYVEKGSVVKDLIASKILFVNESNSLLLSWSGDKDNIPKIFKVLPKEAGKLDQGNALVCWSVEIVGDSSSKTWEDISIQKYWIEYDSNHNEHKELCYITGKNLQVAFNHPAKLRHSGDKAKLISSNDMGGYTFRGRFTDNKKSIEKNGLQAVNISFDVTQKAHNALRWLIKRQGFRNGDQVILAWAVSGCDIPQPTKDVFDFLTEPMEESAVVNISAGDTDNTANLGYQFANNLNKYMRGYQAKIEDNDSIVIMALNSATPGRMAITYYQEFLPSKYIDIITKWHNDFAWYQRYSKKIEPNNPKSKTITVFPIAAPNIKAIYETVYGTHITDSLKKNVVERLLPCIIEGKKIPRDLTLKAIERVSNKQAYKNDEQWLWEKHLGVACALFKGYSKRTLNKEYEMAVEEENNSRDYLFGRLLAIAERIEDDALSVAKEKRLSNAARLMQKFADRPASTWKNIELGLDPYIKRLNNNRAGFLHNMQNLLDEVSDKLATQDFTDEKLSGVFLLAYHSQRKFFKEWMTKEGKWVLKTENQNDDKTLQGEEE</sequence>
<protein>
    <submittedName>
        <fullName evidence="1">CRISPR-associated protein, Csd1 family</fullName>
    </submittedName>
</protein>
<dbReference type="CDD" id="cd09757">
    <property type="entry name" value="Cas8c_I-C"/>
    <property type="match status" value="1"/>
</dbReference>
<organism evidence="1">
    <name type="scientific">hydrothermal vent metagenome</name>
    <dbReference type="NCBI Taxonomy" id="652676"/>
    <lineage>
        <taxon>unclassified sequences</taxon>
        <taxon>metagenomes</taxon>
        <taxon>ecological metagenomes</taxon>
    </lineage>
</organism>
<dbReference type="Pfam" id="PF09709">
    <property type="entry name" value="Cas_Csd1"/>
    <property type="match status" value="1"/>
</dbReference>
<evidence type="ECO:0000313" key="1">
    <source>
        <dbReference type="EMBL" id="SFV87065.1"/>
    </source>
</evidence>
<name>A0A1W1DZD7_9ZZZZ</name>
<dbReference type="AlphaFoldDB" id="A0A1W1DZD7"/>
<dbReference type="InterPro" id="IPR010144">
    <property type="entry name" value="CRISPR-assoc_prot_Csd1-typ"/>
</dbReference>
<dbReference type="EMBL" id="FPHY01000145">
    <property type="protein sequence ID" value="SFV87065.1"/>
    <property type="molecule type" value="Genomic_DNA"/>
</dbReference>
<reference evidence="1" key="1">
    <citation type="submission" date="2016-10" db="EMBL/GenBank/DDBJ databases">
        <authorList>
            <person name="de Groot N.N."/>
        </authorList>
    </citation>
    <scope>NUCLEOTIDE SEQUENCE</scope>
</reference>
<dbReference type="NCBIfam" id="TIGR01863">
    <property type="entry name" value="cas_Csd1"/>
    <property type="match status" value="1"/>
</dbReference>
<accession>A0A1W1DZD7</accession>
<gene>
    <name evidence="1" type="ORF">MNB_SUP05-SYMBIONT-4-1359</name>
</gene>
<proteinExistence type="predicted"/>